<dbReference type="PANTHER" id="PTHR21600:SF84">
    <property type="entry name" value="PSEUDOURIDINE SYNTHASE RSUA_RLUA-LIKE DOMAIN-CONTAINING PROTEIN"/>
    <property type="match status" value="1"/>
</dbReference>
<dbReference type="SUPFAM" id="SSF55120">
    <property type="entry name" value="Pseudouridine synthase"/>
    <property type="match status" value="1"/>
</dbReference>
<gene>
    <name evidence="5" type="ORF">FHU29_001989</name>
</gene>
<keyword evidence="5" id="KW-0413">Isomerase</keyword>
<evidence type="ECO:0000256" key="2">
    <source>
        <dbReference type="ARBA" id="ARBA00031870"/>
    </source>
</evidence>
<dbReference type="GO" id="GO:0003723">
    <property type="term" value="F:RNA binding"/>
    <property type="evidence" value="ECO:0007669"/>
    <property type="project" value="InterPro"/>
</dbReference>
<dbReference type="InterPro" id="IPR020103">
    <property type="entry name" value="PsdUridine_synth_cat_dom_sf"/>
</dbReference>
<dbReference type="GO" id="GO:0140098">
    <property type="term" value="F:catalytic activity, acting on RNA"/>
    <property type="evidence" value="ECO:0007669"/>
    <property type="project" value="UniProtKB-ARBA"/>
</dbReference>
<dbReference type="InterPro" id="IPR006145">
    <property type="entry name" value="PsdUridine_synth_RsuA/RluA"/>
</dbReference>
<dbReference type="EMBL" id="JACHWS010000002">
    <property type="protein sequence ID" value="MBB3037540.1"/>
    <property type="molecule type" value="Genomic_DNA"/>
</dbReference>
<dbReference type="PANTHER" id="PTHR21600">
    <property type="entry name" value="MITOCHONDRIAL RNA PSEUDOURIDINE SYNTHASE"/>
    <property type="match status" value="1"/>
</dbReference>
<evidence type="ECO:0000256" key="1">
    <source>
        <dbReference type="ARBA" id="ARBA00000073"/>
    </source>
</evidence>
<organism evidence="5 6">
    <name type="scientific">Hoyosella altamirensis</name>
    <dbReference type="NCBI Taxonomy" id="616997"/>
    <lineage>
        <taxon>Bacteria</taxon>
        <taxon>Bacillati</taxon>
        <taxon>Actinomycetota</taxon>
        <taxon>Actinomycetes</taxon>
        <taxon>Mycobacteriales</taxon>
        <taxon>Hoyosellaceae</taxon>
        <taxon>Hoyosella</taxon>
    </lineage>
</organism>
<evidence type="ECO:0000313" key="6">
    <source>
        <dbReference type="Proteomes" id="UP000567922"/>
    </source>
</evidence>
<dbReference type="InterPro" id="IPR006224">
    <property type="entry name" value="PsdUridine_synth_RluA-like_CS"/>
</dbReference>
<dbReference type="GO" id="GO:0000455">
    <property type="term" value="P:enzyme-directed rRNA pseudouridine synthesis"/>
    <property type="evidence" value="ECO:0007669"/>
    <property type="project" value="TreeGrafter"/>
</dbReference>
<dbReference type="AlphaFoldDB" id="A0A839RM10"/>
<dbReference type="PROSITE" id="PS01129">
    <property type="entry name" value="PSI_RLU"/>
    <property type="match status" value="1"/>
</dbReference>
<sequence length="305" mass="34548">MPHRSPSRQSPLPSRDGIDAAWIRFPDFSPWTTVGEAISVRYPAHWERFAQRLASGEVVDQGGLPVHEDTSLRRGMTLFYYRDLPVEDPVPFDITVLYQDCNIVVADKPHFLATMPRGQHVAETATVRLRRQFRLPELTPAHRLDRMTAGILLFTIHAGVRSAYQELFARHGVTKEYLAIAPHSPDLTFPLTRSSRIVKPRDAQRACEVQGEVNAITHIDLEEHDAVWGRYRLQPVTGRTHQLRVHMNALGIPIRGDNLFPNVTTVTPADYSKEPLQLLAQTLAFTDPITQLARRFVSERTLTGL</sequence>
<evidence type="ECO:0000313" key="5">
    <source>
        <dbReference type="EMBL" id="MBB3037540.1"/>
    </source>
</evidence>
<dbReference type="Proteomes" id="UP000567922">
    <property type="component" value="Unassembled WGS sequence"/>
</dbReference>
<accession>A0A839RM10</accession>
<comment type="catalytic activity">
    <reaction evidence="1">
        <text>a uridine in RNA = a pseudouridine in RNA</text>
        <dbReference type="Rhea" id="RHEA:48348"/>
        <dbReference type="Rhea" id="RHEA-COMP:12068"/>
        <dbReference type="Rhea" id="RHEA-COMP:12069"/>
        <dbReference type="ChEBI" id="CHEBI:65314"/>
        <dbReference type="ChEBI" id="CHEBI:65315"/>
    </reaction>
</comment>
<proteinExistence type="predicted"/>
<keyword evidence="6" id="KW-1185">Reference proteome</keyword>
<dbReference type="InterPro" id="IPR050188">
    <property type="entry name" value="RluA_PseudoU_synthase"/>
</dbReference>
<name>A0A839RM10_9ACTN</name>
<dbReference type="GO" id="GO:0009982">
    <property type="term" value="F:pseudouridine synthase activity"/>
    <property type="evidence" value="ECO:0007669"/>
    <property type="project" value="InterPro"/>
</dbReference>
<dbReference type="RefSeq" id="WP_064440997.1">
    <property type="nucleotide sequence ID" value="NZ_BDDI01000011.1"/>
</dbReference>
<evidence type="ECO:0000256" key="3">
    <source>
        <dbReference type="ARBA" id="ARBA00033164"/>
    </source>
</evidence>
<comment type="caution">
    <text evidence="5">The sequence shown here is derived from an EMBL/GenBank/DDBJ whole genome shotgun (WGS) entry which is preliminary data.</text>
</comment>
<protein>
    <recommendedName>
        <fullName evidence="2">RNA pseudouridylate synthase</fullName>
    </recommendedName>
    <alternativeName>
        <fullName evidence="3">RNA-uridine isomerase</fullName>
    </alternativeName>
</protein>
<dbReference type="OrthoDB" id="9807829at2"/>
<dbReference type="Gene3D" id="3.30.2350.10">
    <property type="entry name" value="Pseudouridine synthase"/>
    <property type="match status" value="1"/>
</dbReference>
<reference evidence="5 6" key="1">
    <citation type="submission" date="2020-08" db="EMBL/GenBank/DDBJ databases">
        <title>Sequencing the genomes of 1000 actinobacteria strains.</title>
        <authorList>
            <person name="Klenk H.-P."/>
        </authorList>
    </citation>
    <scope>NUCLEOTIDE SEQUENCE [LARGE SCALE GENOMIC DNA]</scope>
    <source>
        <strain evidence="5 6">DSM 45258</strain>
    </source>
</reference>
<feature type="domain" description="Pseudouridine synthase RsuA/RluA-like" evidence="4">
    <location>
        <begin position="102"/>
        <end position="249"/>
    </location>
</feature>
<evidence type="ECO:0000259" key="4">
    <source>
        <dbReference type="Pfam" id="PF00849"/>
    </source>
</evidence>
<dbReference type="Pfam" id="PF00849">
    <property type="entry name" value="PseudoU_synth_2"/>
    <property type="match status" value="1"/>
</dbReference>